<evidence type="ECO:0000256" key="13">
    <source>
        <dbReference type="ARBA" id="ARBA00023136"/>
    </source>
</evidence>
<evidence type="ECO:0000256" key="14">
    <source>
        <dbReference type="ARBA" id="ARBA00024209"/>
    </source>
</evidence>
<dbReference type="Gramene" id="KCW82385">
    <property type="protein sequence ID" value="KCW82385"/>
    <property type="gene ID" value="EUGRSUZ_C03789"/>
</dbReference>
<feature type="region of interest" description="Disordered" evidence="16">
    <location>
        <begin position="407"/>
        <end position="430"/>
    </location>
</feature>
<organism evidence="20">
    <name type="scientific">Eucalyptus grandis</name>
    <name type="common">Flooded gum</name>
    <dbReference type="NCBI Taxonomy" id="71139"/>
    <lineage>
        <taxon>Eukaryota</taxon>
        <taxon>Viridiplantae</taxon>
        <taxon>Streptophyta</taxon>
        <taxon>Embryophyta</taxon>
        <taxon>Tracheophyta</taxon>
        <taxon>Spermatophyta</taxon>
        <taxon>Magnoliopsida</taxon>
        <taxon>eudicotyledons</taxon>
        <taxon>Gunneridae</taxon>
        <taxon>Pentapetalae</taxon>
        <taxon>rosids</taxon>
        <taxon>malvids</taxon>
        <taxon>Myrtales</taxon>
        <taxon>Myrtaceae</taxon>
        <taxon>Myrtoideae</taxon>
        <taxon>Eucalypteae</taxon>
        <taxon>Eucalyptus</taxon>
    </lineage>
</organism>
<evidence type="ECO:0000256" key="4">
    <source>
        <dbReference type="ARBA" id="ARBA00012483"/>
    </source>
</evidence>
<gene>
    <name evidence="20" type="ORF">EUGRSUZ_C03789</name>
</gene>
<dbReference type="InterPro" id="IPR001841">
    <property type="entry name" value="Znf_RING"/>
</dbReference>
<dbReference type="PROSITE" id="PS50089">
    <property type="entry name" value="ZF_RING_2"/>
    <property type="match status" value="1"/>
</dbReference>
<dbReference type="FunCoup" id="A0A059CWR7">
    <property type="interactions" value="570"/>
</dbReference>
<proteinExistence type="inferred from homology"/>
<feature type="domain" description="RING-type" evidence="19">
    <location>
        <begin position="117"/>
        <end position="159"/>
    </location>
</feature>
<dbReference type="EC" id="2.3.2.27" evidence="4"/>
<evidence type="ECO:0000256" key="11">
    <source>
        <dbReference type="ARBA" id="ARBA00022833"/>
    </source>
</evidence>
<feature type="chain" id="PRO_5001569673" description="RING-type E3 ubiquitin transferase" evidence="18">
    <location>
        <begin position="22"/>
        <end position="430"/>
    </location>
</feature>
<comment type="similarity">
    <text evidence="14">Belongs to the RING-type zinc finger family. ATL subfamily.</text>
</comment>
<dbReference type="eggNOG" id="KOG0800">
    <property type="taxonomic scope" value="Eukaryota"/>
</dbReference>
<dbReference type="PANTHER" id="PTHR46539:SF1">
    <property type="entry name" value="E3 UBIQUITIN-PROTEIN LIGASE ATL42"/>
    <property type="match status" value="1"/>
</dbReference>
<evidence type="ECO:0000256" key="2">
    <source>
        <dbReference type="ARBA" id="ARBA00004167"/>
    </source>
</evidence>
<dbReference type="CDD" id="cd16461">
    <property type="entry name" value="RING-H2_EL5-like"/>
    <property type="match status" value="1"/>
</dbReference>
<accession>A0A059CWR7</accession>
<evidence type="ECO:0000256" key="16">
    <source>
        <dbReference type="SAM" id="MobiDB-lite"/>
    </source>
</evidence>
<dbReference type="AlphaFoldDB" id="A0A059CWR7"/>
<feature type="transmembrane region" description="Helical" evidence="17">
    <location>
        <begin position="37"/>
        <end position="62"/>
    </location>
</feature>
<evidence type="ECO:0000256" key="1">
    <source>
        <dbReference type="ARBA" id="ARBA00000900"/>
    </source>
</evidence>
<protein>
    <recommendedName>
        <fullName evidence="4">RING-type E3 ubiquitin transferase</fullName>
        <ecNumber evidence="4">2.3.2.27</ecNumber>
    </recommendedName>
</protein>
<comment type="pathway">
    <text evidence="3">Protein modification; protein ubiquitination.</text>
</comment>
<evidence type="ECO:0000256" key="3">
    <source>
        <dbReference type="ARBA" id="ARBA00004906"/>
    </source>
</evidence>
<comment type="subcellular location">
    <subcellularLocation>
        <location evidence="2">Membrane</location>
        <topology evidence="2">Single-pass membrane protein</topology>
    </subcellularLocation>
</comment>
<evidence type="ECO:0000256" key="15">
    <source>
        <dbReference type="PROSITE-ProRule" id="PRU00175"/>
    </source>
</evidence>
<dbReference type="OrthoDB" id="8062037at2759"/>
<dbReference type="EMBL" id="KK198755">
    <property type="protein sequence ID" value="KCW82385.1"/>
    <property type="molecule type" value="Genomic_DNA"/>
</dbReference>
<evidence type="ECO:0000256" key="7">
    <source>
        <dbReference type="ARBA" id="ARBA00022723"/>
    </source>
</evidence>
<dbReference type="GO" id="GO:0008270">
    <property type="term" value="F:zinc ion binding"/>
    <property type="evidence" value="ECO:0007669"/>
    <property type="project" value="UniProtKB-KW"/>
</dbReference>
<evidence type="ECO:0000256" key="9">
    <source>
        <dbReference type="ARBA" id="ARBA00022771"/>
    </source>
</evidence>
<evidence type="ECO:0000256" key="17">
    <source>
        <dbReference type="SAM" id="Phobius"/>
    </source>
</evidence>
<name>A0A059CWR7_EUCGR</name>
<keyword evidence="6 17" id="KW-0812">Transmembrane</keyword>
<keyword evidence="12 17" id="KW-1133">Transmembrane helix</keyword>
<evidence type="ECO:0000256" key="8">
    <source>
        <dbReference type="ARBA" id="ARBA00022729"/>
    </source>
</evidence>
<evidence type="ECO:0000256" key="10">
    <source>
        <dbReference type="ARBA" id="ARBA00022786"/>
    </source>
</evidence>
<dbReference type="GO" id="GO:0061630">
    <property type="term" value="F:ubiquitin protein ligase activity"/>
    <property type="evidence" value="ECO:0007669"/>
    <property type="project" value="UniProtKB-EC"/>
</dbReference>
<evidence type="ECO:0000313" key="20">
    <source>
        <dbReference type="EMBL" id="KCW82385.1"/>
    </source>
</evidence>
<evidence type="ECO:0000256" key="18">
    <source>
        <dbReference type="SAM" id="SignalP"/>
    </source>
</evidence>
<dbReference type="OMA" id="NRERCEQ"/>
<evidence type="ECO:0000259" key="19">
    <source>
        <dbReference type="PROSITE" id="PS50089"/>
    </source>
</evidence>
<dbReference type="InParanoid" id="A0A059CWR7"/>
<dbReference type="GO" id="GO:0016020">
    <property type="term" value="C:membrane"/>
    <property type="evidence" value="ECO:0007669"/>
    <property type="project" value="UniProtKB-SubCell"/>
</dbReference>
<keyword evidence="7" id="KW-0479">Metal-binding</keyword>
<evidence type="ECO:0000256" key="12">
    <source>
        <dbReference type="ARBA" id="ARBA00022989"/>
    </source>
</evidence>
<dbReference type="KEGG" id="egr:104438245"/>
<keyword evidence="11" id="KW-0862">Zinc</keyword>
<feature type="signal peptide" evidence="18">
    <location>
        <begin position="1"/>
        <end position="21"/>
    </location>
</feature>
<dbReference type="Gene3D" id="3.30.40.10">
    <property type="entry name" value="Zinc/RING finger domain, C3HC4 (zinc finger)"/>
    <property type="match status" value="1"/>
</dbReference>
<dbReference type="FunFam" id="3.30.40.10:FF:000285">
    <property type="entry name" value="RING-H2 finger protein ATL43"/>
    <property type="match status" value="1"/>
</dbReference>
<dbReference type="SMART" id="SM00184">
    <property type="entry name" value="RING"/>
    <property type="match status" value="1"/>
</dbReference>
<comment type="catalytic activity">
    <reaction evidence="1">
        <text>S-ubiquitinyl-[E2 ubiquitin-conjugating enzyme]-L-cysteine + [acceptor protein]-L-lysine = [E2 ubiquitin-conjugating enzyme]-L-cysteine + N(6)-ubiquitinyl-[acceptor protein]-L-lysine.</text>
        <dbReference type="EC" id="2.3.2.27"/>
    </reaction>
</comment>
<keyword evidence="9 15" id="KW-0863">Zinc-finger</keyword>
<dbReference type="PANTHER" id="PTHR46539">
    <property type="entry name" value="E3 UBIQUITIN-PROTEIN LIGASE ATL42"/>
    <property type="match status" value="1"/>
</dbReference>
<keyword evidence="10" id="KW-0833">Ubl conjugation pathway</keyword>
<dbReference type="Pfam" id="PF13639">
    <property type="entry name" value="zf-RING_2"/>
    <property type="match status" value="1"/>
</dbReference>
<keyword evidence="8 18" id="KW-0732">Signal</keyword>
<keyword evidence="5" id="KW-0808">Transferase</keyword>
<dbReference type="SUPFAM" id="SSF57850">
    <property type="entry name" value="RING/U-box"/>
    <property type="match status" value="1"/>
</dbReference>
<keyword evidence="13 17" id="KW-0472">Membrane</keyword>
<evidence type="ECO:0000256" key="6">
    <source>
        <dbReference type="ARBA" id="ARBA00022692"/>
    </source>
</evidence>
<feature type="region of interest" description="Disordered" evidence="16">
    <location>
        <begin position="358"/>
        <end position="393"/>
    </location>
</feature>
<sequence length="430" mass="48922">MNRAHVYVLIFCWVFFLHVEAQIPPQGAVISQDDSNVQSSLGVVMAILSLMFLIACILLVYAKYCLSSRSAIHSDPEALLWLTRSRSQLSGIDKTAIESLPFFRFSSLRGSKEGLECAVCLSKFEDVEILRLLPQCKHAFHIECIDRWLENHSSCPICRLRLSVEDPAIFTYSSSMRLRNQSSRHDDSNPELLFVQREEGNRGSSRFGIGRSLRRMFKADREDEVSIRDAARNADQDPRGDLHKFNHRILVPDGFFKNRWSNVSSSDLMFLNSEMLSSASSNRFSSLEANPGQSKTSRANDEGQIGKIREEMELKRLFESKPGPKSLTSPVLMAGLPPPMATGRSKYLLPDEKRSMSEITGVSRLGELNRKSRYTQEASSQENGGGSSREERMRRLWLPIARRTAQWFANRDRRSQDPENQNLRLKPEDV</sequence>
<dbReference type="InterPro" id="IPR013083">
    <property type="entry name" value="Znf_RING/FYVE/PHD"/>
</dbReference>
<reference evidence="20" key="1">
    <citation type="submission" date="2013-07" db="EMBL/GenBank/DDBJ databases">
        <title>The genome of Eucalyptus grandis.</title>
        <authorList>
            <person name="Schmutz J."/>
            <person name="Hayes R."/>
            <person name="Myburg A."/>
            <person name="Tuskan G."/>
            <person name="Grattapaglia D."/>
            <person name="Rokhsar D.S."/>
        </authorList>
    </citation>
    <scope>NUCLEOTIDE SEQUENCE</scope>
    <source>
        <tissue evidence="20">Leaf extractions</tissue>
    </source>
</reference>
<evidence type="ECO:0000256" key="5">
    <source>
        <dbReference type="ARBA" id="ARBA00022679"/>
    </source>
</evidence>